<dbReference type="EMBL" id="CATOUU010000654">
    <property type="protein sequence ID" value="CAI9938388.1"/>
    <property type="molecule type" value="Genomic_DNA"/>
</dbReference>
<evidence type="ECO:0000256" key="1">
    <source>
        <dbReference type="ARBA" id="ARBA00008931"/>
    </source>
</evidence>
<evidence type="ECO:0000256" key="3">
    <source>
        <dbReference type="ARBA" id="ARBA00023274"/>
    </source>
</evidence>
<dbReference type="SUPFAM" id="SSF54686">
    <property type="entry name" value="Ribosomal protein L16p/L10e"/>
    <property type="match status" value="1"/>
</dbReference>
<keyword evidence="2 4" id="KW-0689">Ribosomal protein</keyword>
<accession>A0AA86NR16</accession>
<dbReference type="AlphaFoldDB" id="A0AA86NR16"/>
<reference evidence="4" key="1">
    <citation type="submission" date="2023-06" db="EMBL/GenBank/DDBJ databases">
        <authorList>
            <person name="Kurt Z."/>
        </authorList>
    </citation>
    <scope>NUCLEOTIDE SEQUENCE</scope>
</reference>
<evidence type="ECO:0000313" key="10">
    <source>
        <dbReference type="Proteomes" id="UP001642409"/>
    </source>
</evidence>
<dbReference type="Gene3D" id="3.90.1170.10">
    <property type="entry name" value="Ribosomal protein L10e/L16"/>
    <property type="match status" value="1"/>
</dbReference>
<evidence type="ECO:0000313" key="7">
    <source>
        <dbReference type="EMBL" id="CAL5990695.1"/>
    </source>
</evidence>
<organism evidence="4">
    <name type="scientific">Hexamita inflata</name>
    <dbReference type="NCBI Taxonomy" id="28002"/>
    <lineage>
        <taxon>Eukaryota</taxon>
        <taxon>Metamonada</taxon>
        <taxon>Diplomonadida</taxon>
        <taxon>Hexamitidae</taxon>
        <taxon>Hexamitinae</taxon>
        <taxon>Hexamita</taxon>
    </lineage>
</organism>
<evidence type="ECO:0000313" key="6">
    <source>
        <dbReference type="EMBL" id="CAI9947023.1"/>
    </source>
</evidence>
<dbReference type="CDD" id="cd01433">
    <property type="entry name" value="Ribosomal_L16_L10e"/>
    <property type="match status" value="1"/>
</dbReference>
<dbReference type="GO" id="GO:0006412">
    <property type="term" value="P:translation"/>
    <property type="evidence" value="ECO:0007669"/>
    <property type="project" value="InterPro"/>
</dbReference>
<dbReference type="NCBIfam" id="NF003239">
    <property type="entry name" value="PRK04199.1-4"/>
    <property type="match status" value="1"/>
</dbReference>
<dbReference type="FunFam" id="3.90.1170.10:FF:000002">
    <property type="entry name" value="60S ribosomal protein L10"/>
    <property type="match status" value="1"/>
</dbReference>
<dbReference type="EMBL" id="CAXDID020000183">
    <property type="protein sequence ID" value="CAL6050075.1"/>
    <property type="molecule type" value="Genomic_DNA"/>
</dbReference>
<sequence length="210" mass="23779">MGRRPARCTRYQCGKPYPKSRFCRGVPDPKIRYFDLGNKKATVPELPCCLHLLSWEKQQVSSEALEACRIACNKYIQKEAGKDSFHMRIRVHPFHVIRQKKMLTCAGADRLQTGMRHAFGKPAGSVARVAIHQPLISIRCRASAVAAVKEALRRAKYKIAGRQEIVQTDRLGFTNMTAEQFADLLQQNKVVMMGNYAEPLRNKGPKPVEK</sequence>
<comment type="similarity">
    <text evidence="1">Belongs to the universal ribosomal protein uL16 family.</text>
</comment>
<dbReference type="InterPro" id="IPR016180">
    <property type="entry name" value="Ribosomal_uL16_dom"/>
</dbReference>
<dbReference type="InterPro" id="IPR036920">
    <property type="entry name" value="Ribosomal_uL16_sf"/>
</dbReference>
<reference evidence="7 10" key="2">
    <citation type="submission" date="2024-07" db="EMBL/GenBank/DDBJ databases">
        <authorList>
            <person name="Akdeniz Z."/>
        </authorList>
    </citation>
    <scope>NUCLEOTIDE SEQUENCE [LARGE SCALE GENOMIC DNA]</scope>
</reference>
<evidence type="ECO:0000313" key="8">
    <source>
        <dbReference type="EMBL" id="CAL6044045.1"/>
    </source>
</evidence>
<gene>
    <name evidence="4" type="ORF">HINF_LOCUS11424</name>
    <name evidence="7" type="ORF">HINF_LOCUS11527</name>
    <name evidence="5" type="ORF">HINF_LOCUS26033</name>
    <name evidence="6" type="ORF">HINF_LOCUS34668</name>
    <name evidence="8" type="ORF">HINF_LOCUS40368</name>
    <name evidence="9" type="ORF">HINF_LOCUS43713</name>
</gene>
<dbReference type="InterPro" id="IPR018255">
    <property type="entry name" value="Ribosomal_uL16_CS_euk_arc"/>
</dbReference>
<dbReference type="EMBL" id="CATOUU010000772">
    <property type="protein sequence ID" value="CAI9947023.1"/>
    <property type="molecule type" value="Genomic_DNA"/>
</dbReference>
<comment type="caution">
    <text evidence="4">The sequence shown here is derived from an EMBL/GenBank/DDBJ whole genome shotgun (WGS) entry which is preliminary data.</text>
</comment>
<evidence type="ECO:0000313" key="9">
    <source>
        <dbReference type="EMBL" id="CAL6050075.1"/>
    </source>
</evidence>
<protein>
    <submittedName>
        <fullName evidence="4">Ribosomal protein L10</fullName>
    </submittedName>
    <submittedName>
        <fullName evidence="7">Ribosomal_protein L10</fullName>
    </submittedName>
</protein>
<dbReference type="EMBL" id="CATOUU010000295">
    <property type="protein sequence ID" value="CAI9923779.1"/>
    <property type="molecule type" value="Genomic_DNA"/>
</dbReference>
<dbReference type="EMBL" id="CAXDID020000025">
    <property type="protein sequence ID" value="CAL5990695.1"/>
    <property type="molecule type" value="Genomic_DNA"/>
</dbReference>
<dbReference type="Pfam" id="PF00252">
    <property type="entry name" value="Ribosomal_L16"/>
    <property type="match status" value="1"/>
</dbReference>
<proteinExistence type="inferred from homology"/>
<dbReference type="GO" id="GO:0005840">
    <property type="term" value="C:ribosome"/>
    <property type="evidence" value="ECO:0007669"/>
    <property type="project" value="UniProtKB-KW"/>
</dbReference>
<dbReference type="PROSITE" id="PS01257">
    <property type="entry name" value="RIBOSOMAL_L10E"/>
    <property type="match status" value="1"/>
</dbReference>
<name>A0AA86NR16_9EUKA</name>
<dbReference type="EMBL" id="CAXDID020000159">
    <property type="protein sequence ID" value="CAL6044045.1"/>
    <property type="molecule type" value="Genomic_DNA"/>
</dbReference>
<evidence type="ECO:0000313" key="4">
    <source>
        <dbReference type="EMBL" id="CAI9923779.1"/>
    </source>
</evidence>
<dbReference type="PIRSF" id="PIRSF005590">
    <property type="entry name" value="Ribosomal_L10"/>
    <property type="match status" value="1"/>
</dbReference>
<evidence type="ECO:0000256" key="2">
    <source>
        <dbReference type="ARBA" id="ARBA00022980"/>
    </source>
</evidence>
<evidence type="ECO:0000313" key="5">
    <source>
        <dbReference type="EMBL" id="CAI9938388.1"/>
    </source>
</evidence>
<dbReference type="InterPro" id="IPR001197">
    <property type="entry name" value="Ribosomal_uL16_euk_arch"/>
</dbReference>
<keyword evidence="3" id="KW-0687">Ribonucleoprotein</keyword>
<keyword evidence="10" id="KW-1185">Reference proteome</keyword>
<dbReference type="GO" id="GO:0003735">
    <property type="term" value="F:structural constituent of ribosome"/>
    <property type="evidence" value="ECO:0007669"/>
    <property type="project" value="InterPro"/>
</dbReference>
<dbReference type="GO" id="GO:1990904">
    <property type="term" value="C:ribonucleoprotein complex"/>
    <property type="evidence" value="ECO:0007669"/>
    <property type="project" value="UniProtKB-KW"/>
</dbReference>
<dbReference type="PANTHER" id="PTHR11726">
    <property type="entry name" value="60S RIBOSOMAL PROTEIN L10"/>
    <property type="match status" value="1"/>
</dbReference>
<dbReference type="Proteomes" id="UP001642409">
    <property type="component" value="Unassembled WGS sequence"/>
</dbReference>
<dbReference type="InterPro" id="IPR047873">
    <property type="entry name" value="Ribosomal_uL16"/>
</dbReference>